<organism evidence="3 4">
    <name type="scientific">Adineta steineri</name>
    <dbReference type="NCBI Taxonomy" id="433720"/>
    <lineage>
        <taxon>Eukaryota</taxon>
        <taxon>Metazoa</taxon>
        <taxon>Spiralia</taxon>
        <taxon>Gnathifera</taxon>
        <taxon>Rotifera</taxon>
        <taxon>Eurotatoria</taxon>
        <taxon>Bdelloidea</taxon>
        <taxon>Adinetida</taxon>
        <taxon>Adinetidae</taxon>
        <taxon>Adineta</taxon>
    </lineage>
</organism>
<dbReference type="EMBL" id="CAJNOM010000416">
    <property type="protein sequence ID" value="CAF1425267.1"/>
    <property type="molecule type" value="Genomic_DNA"/>
</dbReference>
<evidence type="ECO:0000313" key="2">
    <source>
        <dbReference type="EMBL" id="CAF1424657.1"/>
    </source>
</evidence>
<evidence type="ECO:0000313" key="4">
    <source>
        <dbReference type="Proteomes" id="UP000663832"/>
    </source>
</evidence>
<sequence>MAISSTNLAVFLSFHAYNSAGNGVQNYRLGRCTSRMLMKKLLLVSSKGLREQQWIFPSDTLAGLQENKDTYMILVPTIVALEQYWKKLPMGPLTRQQMQYINMKFKENAVQALKAI</sequence>
<dbReference type="Proteomes" id="UP000663832">
    <property type="component" value="Unassembled WGS sequence"/>
</dbReference>
<evidence type="ECO:0000313" key="3">
    <source>
        <dbReference type="EMBL" id="CAF1425267.1"/>
    </source>
</evidence>
<protein>
    <submittedName>
        <fullName evidence="3">Uncharacterized protein</fullName>
    </submittedName>
</protein>
<dbReference type="AlphaFoldDB" id="A0A815MJ14"/>
<proteinExistence type="predicted"/>
<dbReference type="Proteomes" id="UP000663877">
    <property type="component" value="Unassembled WGS sequence"/>
</dbReference>
<dbReference type="EMBL" id="CAJNOI010000017">
    <property type="protein sequence ID" value="CAF0817624.1"/>
    <property type="molecule type" value="Genomic_DNA"/>
</dbReference>
<evidence type="ECO:0000313" key="1">
    <source>
        <dbReference type="EMBL" id="CAF0817624.1"/>
    </source>
</evidence>
<dbReference type="EMBL" id="CAJNOM010000415">
    <property type="protein sequence ID" value="CAF1424657.1"/>
    <property type="molecule type" value="Genomic_DNA"/>
</dbReference>
<gene>
    <name evidence="1" type="ORF">BJG266_LOCUS6077</name>
    <name evidence="2" type="ORF">QVE165_LOCUS38530</name>
    <name evidence="3" type="ORF">QVE165_LOCUS38574</name>
</gene>
<accession>A0A815MJ14</accession>
<reference evidence="3" key="1">
    <citation type="submission" date="2021-02" db="EMBL/GenBank/DDBJ databases">
        <authorList>
            <person name="Nowell W R."/>
        </authorList>
    </citation>
    <scope>NUCLEOTIDE SEQUENCE</scope>
</reference>
<name>A0A815MJ14_9BILA</name>
<keyword evidence="4" id="KW-1185">Reference proteome</keyword>
<comment type="caution">
    <text evidence="3">The sequence shown here is derived from an EMBL/GenBank/DDBJ whole genome shotgun (WGS) entry which is preliminary data.</text>
</comment>